<accession>A0A830GSK7</accession>
<dbReference type="Pfam" id="PF03061">
    <property type="entry name" value="4HBT"/>
    <property type="match status" value="2"/>
</dbReference>
<dbReference type="PANTHER" id="PTHR11049:SF16">
    <property type="entry name" value="PROTEIN VDLD"/>
    <property type="match status" value="1"/>
</dbReference>
<reference evidence="3" key="2">
    <citation type="submission" date="2020-09" db="EMBL/GenBank/DDBJ databases">
        <authorList>
            <person name="Sun Q."/>
            <person name="Ohkuma M."/>
        </authorList>
    </citation>
    <scope>NUCLEOTIDE SEQUENCE</scope>
    <source>
        <strain evidence="3">JCM 10088</strain>
    </source>
</reference>
<dbReference type="PROSITE" id="PS51770">
    <property type="entry name" value="HOTDOG_ACOT"/>
    <property type="match status" value="2"/>
</dbReference>
<comment type="caution">
    <text evidence="3">The sequence shown here is derived from an EMBL/GenBank/DDBJ whole genome shotgun (WGS) entry which is preliminary data.</text>
</comment>
<feature type="domain" description="HotDog ACOT-type" evidence="2">
    <location>
        <begin position="5"/>
        <end position="114"/>
    </location>
</feature>
<dbReference type="RefSeq" id="WP_188595849.1">
    <property type="nucleotide sequence ID" value="NZ_BMNL01000001.1"/>
</dbReference>
<evidence type="ECO:0000313" key="4">
    <source>
        <dbReference type="Proteomes" id="UP000610960"/>
    </source>
</evidence>
<organism evidence="3 4">
    <name type="scientific">Thermocladium modestius</name>
    <dbReference type="NCBI Taxonomy" id="62609"/>
    <lineage>
        <taxon>Archaea</taxon>
        <taxon>Thermoproteota</taxon>
        <taxon>Thermoprotei</taxon>
        <taxon>Thermoproteales</taxon>
        <taxon>Thermoproteaceae</taxon>
        <taxon>Thermocladium</taxon>
    </lineage>
</organism>
<dbReference type="GO" id="GO:0052816">
    <property type="term" value="F:long-chain fatty acyl-CoA hydrolase activity"/>
    <property type="evidence" value="ECO:0007669"/>
    <property type="project" value="TreeGrafter"/>
</dbReference>
<dbReference type="InterPro" id="IPR006683">
    <property type="entry name" value="Thioestr_dom"/>
</dbReference>
<dbReference type="EMBL" id="BMNL01000001">
    <property type="protein sequence ID" value="GGP19773.1"/>
    <property type="molecule type" value="Genomic_DNA"/>
</dbReference>
<dbReference type="Gene3D" id="3.10.129.10">
    <property type="entry name" value="Hotdog Thioesterase"/>
    <property type="match status" value="2"/>
</dbReference>
<dbReference type="InterPro" id="IPR040170">
    <property type="entry name" value="Cytosol_ACT"/>
</dbReference>
<evidence type="ECO:0000259" key="2">
    <source>
        <dbReference type="PROSITE" id="PS51770"/>
    </source>
</evidence>
<dbReference type="GO" id="GO:0009062">
    <property type="term" value="P:fatty acid catabolic process"/>
    <property type="evidence" value="ECO:0007669"/>
    <property type="project" value="TreeGrafter"/>
</dbReference>
<gene>
    <name evidence="3" type="ORF">GCM10007981_04810</name>
</gene>
<name>A0A830GSK7_9CREN</name>
<reference evidence="3" key="1">
    <citation type="journal article" date="2014" name="Int. J. Syst. Evol. Microbiol.">
        <title>Complete genome sequence of Corynebacterium casei LMG S-19264T (=DSM 44701T), isolated from a smear-ripened cheese.</title>
        <authorList>
            <consortium name="US DOE Joint Genome Institute (JGI-PGF)"/>
            <person name="Walter F."/>
            <person name="Albersmeier A."/>
            <person name="Kalinowski J."/>
            <person name="Ruckert C."/>
        </authorList>
    </citation>
    <scope>NUCLEOTIDE SEQUENCE</scope>
    <source>
        <strain evidence="3">JCM 10088</strain>
    </source>
</reference>
<keyword evidence="4" id="KW-1185">Reference proteome</keyword>
<dbReference type="CDD" id="cd03442">
    <property type="entry name" value="BFIT_BACH"/>
    <property type="match status" value="2"/>
</dbReference>
<dbReference type="InterPro" id="IPR033120">
    <property type="entry name" value="HOTDOG_ACOT"/>
</dbReference>
<dbReference type="AlphaFoldDB" id="A0A830GSK7"/>
<protein>
    <recommendedName>
        <fullName evidence="2">HotDog ACOT-type domain-containing protein</fullName>
    </recommendedName>
</protein>
<proteinExistence type="predicted"/>
<keyword evidence="1" id="KW-0378">Hydrolase</keyword>
<dbReference type="InterPro" id="IPR029069">
    <property type="entry name" value="HotDog_dom_sf"/>
</dbReference>
<feature type="domain" description="HotDog ACOT-type" evidence="2">
    <location>
        <begin position="165"/>
        <end position="276"/>
    </location>
</feature>
<dbReference type="Proteomes" id="UP000610960">
    <property type="component" value="Unassembled WGS sequence"/>
</dbReference>
<dbReference type="SUPFAM" id="SSF54637">
    <property type="entry name" value="Thioesterase/thiol ester dehydrase-isomerase"/>
    <property type="match status" value="2"/>
</dbReference>
<dbReference type="PANTHER" id="PTHR11049">
    <property type="entry name" value="ACYL COENZYME A THIOESTER HYDROLASE"/>
    <property type="match status" value="1"/>
</dbReference>
<dbReference type="GO" id="GO:0006637">
    <property type="term" value="P:acyl-CoA metabolic process"/>
    <property type="evidence" value="ECO:0007669"/>
    <property type="project" value="TreeGrafter"/>
</dbReference>
<evidence type="ECO:0000313" key="3">
    <source>
        <dbReference type="EMBL" id="GGP19773.1"/>
    </source>
</evidence>
<evidence type="ECO:0000256" key="1">
    <source>
        <dbReference type="ARBA" id="ARBA00022801"/>
    </source>
</evidence>
<dbReference type="OrthoDB" id="15030at2157"/>
<sequence>MVSIGDTRIRSLRVVNQFDANYLGNLFGGRMMEWMVETATIATSKLSNGPSVISYLDELFFLRPVRVGDVVTIDAWVDYVGRSSMETRVRAEKKGKESGVVVASTMSFVAINDYGKPREVRTKITPAPGEEEEHAEAQERRRRRELLVGNRREEEHDVEDPTRDLRFRVESRQWVRPDDTLLGNILSGGRLLAWLDGVGALVAAEYAGGTVVTGSIGDVAFYSPAYIGDVVNVRAGITFVGKSTVEVMLNVVAEDKYGGTRHMCTAYYTFVHINEAGKPEPVPPYEPTTEGERRQYLAGMERRKKMEEDLANIRKSLQ</sequence>
<dbReference type="GO" id="GO:0005829">
    <property type="term" value="C:cytosol"/>
    <property type="evidence" value="ECO:0007669"/>
    <property type="project" value="TreeGrafter"/>
</dbReference>